<name>A0A1F5FYJ9_9BACT</name>
<protein>
    <recommendedName>
        <fullName evidence="4 5">Small ribosomal subunit protein uS8</fullName>
    </recommendedName>
</protein>
<proteinExistence type="inferred from homology"/>
<dbReference type="PANTHER" id="PTHR11758">
    <property type="entry name" value="40S RIBOSOMAL PROTEIN S15A"/>
    <property type="match status" value="1"/>
</dbReference>
<comment type="subunit">
    <text evidence="5">Part of the 30S ribosomal subunit. Contacts proteins S5 and S12.</text>
</comment>
<organism evidence="7 8">
    <name type="scientific">Candidatus Curtissbacteria bacterium RIFCSPHIGHO2_01_FULL_41_13</name>
    <dbReference type="NCBI Taxonomy" id="1797745"/>
    <lineage>
        <taxon>Bacteria</taxon>
        <taxon>Candidatus Curtissiibacteriota</taxon>
    </lineage>
</organism>
<reference evidence="7 8" key="1">
    <citation type="journal article" date="2016" name="Nat. Commun.">
        <title>Thousands of microbial genomes shed light on interconnected biogeochemical processes in an aquifer system.</title>
        <authorList>
            <person name="Anantharaman K."/>
            <person name="Brown C.T."/>
            <person name="Hug L.A."/>
            <person name="Sharon I."/>
            <person name="Castelle C.J."/>
            <person name="Probst A.J."/>
            <person name="Thomas B.C."/>
            <person name="Singh A."/>
            <person name="Wilkins M.J."/>
            <person name="Karaoz U."/>
            <person name="Brodie E.L."/>
            <person name="Williams K.H."/>
            <person name="Hubbard S.S."/>
            <person name="Banfield J.F."/>
        </authorList>
    </citation>
    <scope>NUCLEOTIDE SEQUENCE [LARGE SCALE GENOMIC DNA]</scope>
</reference>
<dbReference type="SUPFAM" id="SSF56047">
    <property type="entry name" value="Ribosomal protein S8"/>
    <property type="match status" value="1"/>
</dbReference>
<dbReference type="GO" id="GO:0005840">
    <property type="term" value="C:ribosome"/>
    <property type="evidence" value="ECO:0007669"/>
    <property type="project" value="UniProtKB-KW"/>
</dbReference>
<comment type="similarity">
    <text evidence="1 5 6">Belongs to the universal ribosomal protein uS8 family.</text>
</comment>
<dbReference type="FunFam" id="3.30.1490.10:FF:000001">
    <property type="entry name" value="30S ribosomal protein S8"/>
    <property type="match status" value="1"/>
</dbReference>
<dbReference type="EMBL" id="MFBA01000052">
    <property type="protein sequence ID" value="OGD84689.1"/>
    <property type="molecule type" value="Genomic_DNA"/>
</dbReference>
<dbReference type="HAMAP" id="MF_01302_B">
    <property type="entry name" value="Ribosomal_uS8_B"/>
    <property type="match status" value="1"/>
</dbReference>
<evidence type="ECO:0000313" key="8">
    <source>
        <dbReference type="Proteomes" id="UP000177069"/>
    </source>
</evidence>
<dbReference type="Gene3D" id="3.30.1490.10">
    <property type="match status" value="1"/>
</dbReference>
<sequence>MDPIADMLVAIKNGYMAKKSQVLVPYSKFKFEIAKVLEKENFVGKTQKKDNLLLVDIIYDNKNPKLHQIKKVSKLGLRIYIKSKNIKKVKGGRGITIISTPKGVMAGHDAKKKNLGGEVICQVW</sequence>
<dbReference type="GO" id="GO:0005737">
    <property type="term" value="C:cytoplasm"/>
    <property type="evidence" value="ECO:0007669"/>
    <property type="project" value="UniProtKB-ARBA"/>
</dbReference>
<dbReference type="Pfam" id="PF00410">
    <property type="entry name" value="Ribosomal_S8"/>
    <property type="match status" value="1"/>
</dbReference>
<dbReference type="GO" id="GO:1990904">
    <property type="term" value="C:ribonucleoprotein complex"/>
    <property type="evidence" value="ECO:0007669"/>
    <property type="project" value="UniProtKB-KW"/>
</dbReference>
<dbReference type="GO" id="GO:0019843">
    <property type="term" value="F:rRNA binding"/>
    <property type="evidence" value="ECO:0007669"/>
    <property type="project" value="UniProtKB-UniRule"/>
</dbReference>
<evidence type="ECO:0000256" key="1">
    <source>
        <dbReference type="ARBA" id="ARBA00006471"/>
    </source>
</evidence>
<evidence type="ECO:0000256" key="4">
    <source>
        <dbReference type="ARBA" id="ARBA00035258"/>
    </source>
</evidence>
<gene>
    <name evidence="5" type="primary">rpsH</name>
    <name evidence="7" type="ORF">A2696_03665</name>
</gene>
<evidence type="ECO:0000256" key="2">
    <source>
        <dbReference type="ARBA" id="ARBA00022980"/>
    </source>
</evidence>
<keyword evidence="2 5" id="KW-0689">Ribosomal protein</keyword>
<dbReference type="NCBIfam" id="NF001109">
    <property type="entry name" value="PRK00136.1"/>
    <property type="match status" value="1"/>
</dbReference>
<dbReference type="AlphaFoldDB" id="A0A1F5FYJ9"/>
<evidence type="ECO:0000256" key="5">
    <source>
        <dbReference type="HAMAP-Rule" id="MF_01302"/>
    </source>
</evidence>
<dbReference type="InterPro" id="IPR000630">
    <property type="entry name" value="Ribosomal_uS8"/>
</dbReference>
<dbReference type="PROSITE" id="PS00053">
    <property type="entry name" value="RIBOSOMAL_S8"/>
    <property type="match status" value="1"/>
</dbReference>
<dbReference type="Gene3D" id="3.30.1370.30">
    <property type="match status" value="1"/>
</dbReference>
<keyword evidence="5" id="KW-0699">rRNA-binding</keyword>
<dbReference type="Proteomes" id="UP000177069">
    <property type="component" value="Unassembled WGS sequence"/>
</dbReference>
<comment type="function">
    <text evidence="5">One of the primary rRNA binding proteins, it binds directly to 16S rRNA central domain where it helps coordinate assembly of the platform of the 30S subunit.</text>
</comment>
<keyword evidence="5" id="KW-0694">RNA-binding</keyword>
<dbReference type="GO" id="GO:0006412">
    <property type="term" value="P:translation"/>
    <property type="evidence" value="ECO:0007669"/>
    <property type="project" value="UniProtKB-UniRule"/>
</dbReference>
<evidence type="ECO:0000256" key="3">
    <source>
        <dbReference type="ARBA" id="ARBA00023274"/>
    </source>
</evidence>
<evidence type="ECO:0000256" key="6">
    <source>
        <dbReference type="RuleBase" id="RU003660"/>
    </source>
</evidence>
<dbReference type="InterPro" id="IPR047863">
    <property type="entry name" value="Ribosomal_uS8_CS"/>
</dbReference>
<dbReference type="InterPro" id="IPR035987">
    <property type="entry name" value="Ribosomal_uS8_sf"/>
</dbReference>
<keyword evidence="3 5" id="KW-0687">Ribonucleoprotein</keyword>
<comment type="caution">
    <text evidence="7">The sequence shown here is derived from an EMBL/GenBank/DDBJ whole genome shotgun (WGS) entry which is preliminary data.</text>
</comment>
<dbReference type="GO" id="GO:0003735">
    <property type="term" value="F:structural constituent of ribosome"/>
    <property type="evidence" value="ECO:0007669"/>
    <property type="project" value="InterPro"/>
</dbReference>
<evidence type="ECO:0000313" key="7">
    <source>
        <dbReference type="EMBL" id="OGD84689.1"/>
    </source>
</evidence>
<accession>A0A1F5FYJ9</accession>